<reference evidence="3" key="1">
    <citation type="journal article" date="2019" name="Int. J. Syst. Evol. Microbiol.">
        <title>The Global Catalogue of Microorganisms (GCM) 10K type strain sequencing project: providing services to taxonomists for standard genome sequencing and annotation.</title>
        <authorList>
            <consortium name="The Broad Institute Genomics Platform"/>
            <consortium name="The Broad Institute Genome Sequencing Center for Infectious Disease"/>
            <person name="Wu L."/>
            <person name="Ma J."/>
        </authorList>
    </citation>
    <scope>NUCLEOTIDE SEQUENCE [LARGE SCALE GENOMIC DNA]</scope>
    <source>
        <strain evidence="3">JCM 17017</strain>
    </source>
</reference>
<keyword evidence="3" id="KW-1185">Reference proteome</keyword>
<protein>
    <submittedName>
        <fullName evidence="2">Uncharacterized protein</fullName>
    </submittedName>
</protein>
<accession>A0ABP7HPH4</accession>
<proteinExistence type="predicted"/>
<dbReference type="Proteomes" id="UP001501624">
    <property type="component" value="Unassembled WGS sequence"/>
</dbReference>
<feature type="region of interest" description="Disordered" evidence="1">
    <location>
        <begin position="37"/>
        <end position="67"/>
    </location>
</feature>
<comment type="caution">
    <text evidence="2">The sequence shown here is derived from an EMBL/GenBank/DDBJ whole genome shotgun (WGS) entry which is preliminary data.</text>
</comment>
<evidence type="ECO:0000313" key="2">
    <source>
        <dbReference type="EMBL" id="GAA3798463.1"/>
    </source>
</evidence>
<evidence type="ECO:0000313" key="3">
    <source>
        <dbReference type="Proteomes" id="UP001501624"/>
    </source>
</evidence>
<dbReference type="EMBL" id="BAABCM010000001">
    <property type="protein sequence ID" value="GAA3798463.1"/>
    <property type="molecule type" value="Genomic_DNA"/>
</dbReference>
<sequence length="67" mass="7405">MGLCPAHARDRNLESGGQVGDERQGDIRQLSPVLFPGRLIGHAPAPRRRADHIKDWKEHGNGGWSVK</sequence>
<gene>
    <name evidence="2" type="ORF">GCM10022380_14680</name>
</gene>
<evidence type="ECO:0000256" key="1">
    <source>
        <dbReference type="SAM" id="MobiDB-lite"/>
    </source>
</evidence>
<feature type="region of interest" description="Disordered" evidence="1">
    <location>
        <begin position="1"/>
        <end position="25"/>
    </location>
</feature>
<organism evidence="2 3">
    <name type="scientific">Amycolatopsis tucumanensis</name>
    <dbReference type="NCBI Taxonomy" id="401106"/>
    <lineage>
        <taxon>Bacteria</taxon>
        <taxon>Bacillati</taxon>
        <taxon>Actinomycetota</taxon>
        <taxon>Actinomycetes</taxon>
        <taxon>Pseudonocardiales</taxon>
        <taxon>Pseudonocardiaceae</taxon>
        <taxon>Amycolatopsis</taxon>
    </lineage>
</organism>
<name>A0ABP7HPH4_9PSEU</name>